<dbReference type="InterPro" id="IPR004165">
    <property type="entry name" value="CoA_trans_fam_I"/>
</dbReference>
<comment type="function">
    <text evidence="3">Key enzyme for ketone body catabolism. Transfers the CoA moiety from succinate to acetoacetate. Formation of the enzyme-CoA intermediate proceeds via an unstable anhydride species formed between the carboxylate groups of the enzyme and substrate.</text>
</comment>
<dbReference type="Proteomes" id="UP001305779">
    <property type="component" value="Unassembled WGS sequence"/>
</dbReference>
<dbReference type="SUPFAM" id="SSF100950">
    <property type="entry name" value="NagB/RpiA/CoA transferase-like"/>
    <property type="match status" value="2"/>
</dbReference>
<gene>
    <name evidence="4" type="ORF">PRZ48_007917</name>
</gene>
<dbReference type="EC" id="2.8.3.5" evidence="3"/>
<comment type="similarity">
    <text evidence="1 3">Belongs to the 3-oxoacid CoA-transferase family.</text>
</comment>
<comment type="caution">
    <text evidence="4">The sequence shown here is derived from an EMBL/GenBank/DDBJ whole genome shotgun (WGS) entry which is preliminary data.</text>
</comment>
<evidence type="ECO:0000256" key="2">
    <source>
        <dbReference type="ARBA" id="ARBA00022679"/>
    </source>
</evidence>
<dbReference type="PIRSF" id="PIRSF000858">
    <property type="entry name" value="SCOT-t"/>
    <property type="match status" value="1"/>
</dbReference>
<proteinExistence type="inferred from homology"/>
<evidence type="ECO:0000313" key="4">
    <source>
        <dbReference type="EMBL" id="KAK4499731.1"/>
    </source>
</evidence>
<dbReference type="Gene3D" id="3.40.1080.10">
    <property type="entry name" value="Glutaconate Coenzyme A-transferase"/>
    <property type="match status" value="2"/>
</dbReference>
<dbReference type="InterPro" id="IPR014388">
    <property type="entry name" value="3-oxoacid_CoA-transferase"/>
</dbReference>
<dbReference type="Pfam" id="PF01144">
    <property type="entry name" value="CoA_trans"/>
    <property type="match status" value="2"/>
</dbReference>
<reference evidence="4 5" key="1">
    <citation type="journal article" date="2023" name="G3 (Bethesda)">
        <title>A chromosome-level genome assembly of Zasmidium syzygii isolated from banana leaves.</title>
        <authorList>
            <person name="van Westerhoven A.C."/>
            <person name="Mehrabi R."/>
            <person name="Talebi R."/>
            <person name="Steentjes M.B.F."/>
            <person name="Corcolon B."/>
            <person name="Chong P.A."/>
            <person name="Kema G.H.J."/>
            <person name="Seidl M.F."/>
        </authorList>
    </citation>
    <scope>NUCLEOTIDE SEQUENCE [LARGE SCALE GENOMIC DNA]</scope>
    <source>
        <strain evidence="4 5">P124</strain>
    </source>
</reference>
<comment type="pathway">
    <text evidence="3">Ketone metabolism; succinyl-CoA degradation; acetoacetyl-CoA from succinyl-CoA: step 1/1.</text>
</comment>
<dbReference type="InterPro" id="IPR012791">
    <property type="entry name" value="3-oxoacid_CoA-transf_B"/>
</dbReference>
<keyword evidence="2 3" id="KW-0808">Transferase</keyword>
<accession>A0ABR0EEP7</accession>
<dbReference type="EMBL" id="JAXOVC010000006">
    <property type="protein sequence ID" value="KAK4499731.1"/>
    <property type="molecule type" value="Genomic_DNA"/>
</dbReference>
<dbReference type="SMART" id="SM00882">
    <property type="entry name" value="CoA_trans"/>
    <property type="match status" value="2"/>
</dbReference>
<dbReference type="PANTHER" id="PTHR13707">
    <property type="entry name" value="KETOACID-COENZYME A TRANSFERASE"/>
    <property type="match status" value="1"/>
</dbReference>
<keyword evidence="3" id="KW-0496">Mitochondrion</keyword>
<sequence>MAFRKDFEICSSVDEALRDIKPGVTIMAGGFGLSGIPETMIEWTREQDHLKDLKFISTEAGDDNWGLGRLYEKHKISEQWLSYIGRAHVMEKAYLSGETALHLIPQGTFAEKIRCCGAGIPAFYTRTGLNTLYAEGKLPTKYDSNGKPVSYNKAREVRTFNGKDCLLEEAFPTADFAWIKAWKADKLGNCIFKGTSFNYNRIMANAAHITIVEAEEIVEPGELSPESIHLPGLNVNRLFKGEKWGKIEVLHNDEDNQESKEKSVRDVIAQRAAKEFVPGSSCNLGVGMPVLASDYAAKDGRNVLVQSENGIIGVGGYPKRGKEQSDWINAGKETIVPIPGASTFGSDVAFGQIRGGHLDMTVLGALECSQYGDVANYMIPGKMVKGMGGAMDLVANPEATKIVVVQTHCDKHGNPKIKAQCDLPLTGSRCVHMIITELACFDVDHEKGLTLRDYRPDTSVEEIKSKTGCEFKVAEGCGPWKV</sequence>
<evidence type="ECO:0000256" key="1">
    <source>
        <dbReference type="ARBA" id="ARBA00007154"/>
    </source>
</evidence>
<dbReference type="PANTHER" id="PTHR13707:SF23">
    <property type="entry name" value="SUCCINYL-COA:3-KETOACID-COENZYME A TRANSFERASE"/>
    <property type="match status" value="1"/>
</dbReference>
<keyword evidence="5" id="KW-1185">Reference proteome</keyword>
<evidence type="ECO:0000256" key="3">
    <source>
        <dbReference type="PIRNR" id="PIRNR000858"/>
    </source>
</evidence>
<evidence type="ECO:0000313" key="5">
    <source>
        <dbReference type="Proteomes" id="UP001305779"/>
    </source>
</evidence>
<comment type="catalytic activity">
    <reaction evidence="3">
        <text>a 3-oxo acid + succinyl-CoA = a 3-oxoacyl-CoA + succinate</text>
        <dbReference type="Rhea" id="RHEA:24564"/>
        <dbReference type="ChEBI" id="CHEBI:30031"/>
        <dbReference type="ChEBI" id="CHEBI:35973"/>
        <dbReference type="ChEBI" id="CHEBI:57292"/>
        <dbReference type="ChEBI" id="CHEBI:90726"/>
        <dbReference type="EC" id="2.8.3.5"/>
    </reaction>
</comment>
<name>A0ABR0EEP7_ZASCE</name>
<organism evidence="4 5">
    <name type="scientific">Zasmidium cellare</name>
    <name type="common">Wine cellar mold</name>
    <name type="synonym">Racodium cellare</name>
    <dbReference type="NCBI Taxonomy" id="395010"/>
    <lineage>
        <taxon>Eukaryota</taxon>
        <taxon>Fungi</taxon>
        <taxon>Dikarya</taxon>
        <taxon>Ascomycota</taxon>
        <taxon>Pezizomycotina</taxon>
        <taxon>Dothideomycetes</taxon>
        <taxon>Dothideomycetidae</taxon>
        <taxon>Mycosphaerellales</taxon>
        <taxon>Mycosphaerellaceae</taxon>
        <taxon>Zasmidium</taxon>
    </lineage>
</organism>
<dbReference type="NCBIfam" id="TIGR02428">
    <property type="entry name" value="pcaJ_scoB_fam"/>
    <property type="match status" value="1"/>
</dbReference>
<dbReference type="InterPro" id="IPR037171">
    <property type="entry name" value="NagB/RpiA_transferase-like"/>
</dbReference>
<protein>
    <recommendedName>
        <fullName evidence="3">Succinyl-CoA:3-ketoacid-coenzyme A transferase</fullName>
        <ecNumber evidence="3">2.8.3.5</ecNumber>
    </recommendedName>
</protein>